<accession>A0ABS4DQ09</accession>
<dbReference type="InterPro" id="IPR008638">
    <property type="entry name" value="FhaB/CdiA-like_TPS"/>
</dbReference>
<reference evidence="6 7" key="1">
    <citation type="submission" date="2021-04" db="EMBL/GenBank/DDBJ databases">
        <authorList>
            <person name="Huq M.A."/>
        </authorList>
    </citation>
    <scope>NUCLEOTIDE SEQUENCE [LARGE SCALE GENOMIC DNA]</scope>
    <source>
        <strain evidence="6 7">MAH-13</strain>
    </source>
</reference>
<comment type="caution">
    <text evidence="6">The sequence shown here is derived from an EMBL/GenBank/DDBJ whole genome shotgun (WGS) entry which is preliminary data.</text>
</comment>
<evidence type="ECO:0000256" key="1">
    <source>
        <dbReference type="ARBA" id="ARBA00004613"/>
    </source>
</evidence>
<dbReference type="Pfam" id="PF18886">
    <property type="entry name" value="DUF5649"/>
    <property type="match status" value="15"/>
</dbReference>
<evidence type="ECO:0000313" key="6">
    <source>
        <dbReference type="EMBL" id="MBP1475147.1"/>
    </source>
</evidence>
<organism evidence="6 7">
    <name type="scientific">Frateuria flava</name>
    <dbReference type="NCBI Taxonomy" id="2821489"/>
    <lineage>
        <taxon>Bacteria</taxon>
        <taxon>Pseudomonadati</taxon>
        <taxon>Pseudomonadota</taxon>
        <taxon>Gammaproteobacteria</taxon>
        <taxon>Lysobacterales</taxon>
        <taxon>Rhodanobacteraceae</taxon>
        <taxon>Frateuria</taxon>
    </lineage>
</organism>
<dbReference type="InterPro" id="IPR012334">
    <property type="entry name" value="Pectin_lyas_fold"/>
</dbReference>
<dbReference type="SMART" id="SM00912">
    <property type="entry name" value="Haemagg_act"/>
    <property type="match status" value="1"/>
</dbReference>
<dbReference type="InterPro" id="IPR043709">
    <property type="entry name" value="DUF5649"/>
</dbReference>
<evidence type="ECO:0000313" key="7">
    <source>
        <dbReference type="Proteomes" id="UP000823790"/>
    </source>
</evidence>
<comment type="subcellular location">
    <subcellularLocation>
        <location evidence="1">Secreted</location>
    </subcellularLocation>
</comment>
<sequence>MHTTCATFRKDSLASLRRKALPLSLSLLLCGALASAPVQAGGGVGRTTTPTGGTVVGGSASILQDGANVVINQTSDKLVLNWQSFNLGQDALVRFNQPGTSAIALNRILDQNPSQIFGQISSNGQVFLINTHGIIFGSTAQVNVGGLVASTLDLTPTDFLSNHFNLNAVGGGAGIVNHGTIAAASGGSVSLIGGSVANDGVILANYGRINLDGAEHAVLDFDGNGLINVQITGELKQRLDAKAAVSNAGTLQADGGTVVLEAAAARDLFTNLVNNSGVIDAGAISHDGGAVRLVARGGDTVSSGRIDATGTHGGSVQLLSDRNVGVTGGSIDASGTFGGGDIRVGGGWQGGEGLQTAKAVYVDGDATLKADATRNGDGGSVVVWGNQVNNFYGSISARGGAYGGDGGRVETSSHEGLNAQGHVDASAAHGNMGSWLLDPYNITISSGTDSKVSGGPVYTPSGNPSVVNAGEIGTALTGGTSVYVFTNTAGGSQNGDITVNAPITASGAGQLYLQAFGSIFVNDDITAAAGQSLDVHLWANYAGTAGASTYTKGSCTTACVVSIGDTGAATIDTHDGLVDILASGAVKIGNSTNTAVVNAATLTIGSASNKVASIKEGSNGSIVATTVTARATNGITLANSANAIGTANLYGGTTQISDSTSLVLGTVATGSLTATTSGTLGFAGGSVSGNLTATSNGDISQTGALTVTGTSSFSAGAGLITLTQANNDFQDAVSLGGGAAQITDKNALTLDQVSTDDLVATSTGALNLGTGTVGGNLTATSNNGAITQASGGLAVTGTSTIHAGTGSITLADAANDFTGLVTLAGGATQITSSGALSLGTLATGNLTVDSGDLLTFAGGTVTGSLDATSAGNLGQTGALDVTGISSFTSSGGGTVTLTQTGNVFGGAVSLTGGATQITSGGALSLGTLATGNLTATSSGALDLGQGSVGGALVATSNGGAITQDGALAVTAASTLDAGGAAITLADAGNVFTGAVSAAGGDVSLQSSGDLTVAALTSGTDASVSLIAGGSLFLPTAAIDTGLGNLTLAANGGNLGINGNLSGADVSLASHDGLVLAYDVTASGTLGLGSSSGAITQTAGTLTAGGTSAITAAGDITLAGAANDFQDAVSLNGGSVQITDANALVLGTLATGNLTTNSAGSLTLGAGTVGGNLVATSGGAIDQASGGFVVTGTSSLDAGANAITLTDTGNDFAGAVSLTGGTVAITDSNALSLGTLATGALTATSTGALDLGQGAIGGNLTATSHGGAISQAGGLAISGTSDIDAGSGAITLDNSANSFAGAVSLAGGTTRITNSGSLALGTLGTGDLTVVSAGTLSFVGGSVGGNLNATSAGDISQSGALVVTGTSSVDAGTGAITLTQANNDFGGAVSLAGGATQIVDRNALVLGTLATGNLAATSHGNLNLGTGSLSSTLVVTSNGGAISQAAGGLVISGNATVNAGSGAITLNDAANDFGGTVNLVGGATRVTDANALALGTLSTANLTAVSHGALNLGSGTVAGNLAATSNDGAISQSGGLTVNGTSAIDAGNAGISLAGPGNDFIGAVSLSNSGAHNVAVDNGSHALVLGSSTVGTGTLSLTGLGLTQVGGITQAAGGGAVTLAAGSGALVLDNAGNDFTGTVDAQGASVSLTTLGDLHVVGMNVATNGSLSLVAGGALDLASFGAIDTGTGDLTLSAGDGLATSADLGGNNVSLTGGAGLTLNGNVTASGTLYLGSTNAAISQTAGALSAAGTTTVDAGTGTITLTSAGNDFQGAVSLTGGSAQIVDANVLTLGTLATDDLTATSTGNLGLGKGTVAGTLLATSNGGAISQASGGLTVNGTSTLDAGSSAITLADGNNDFVGTVSLSGGAVGITDRNALSLGTLATGSLAATSTGALDLGAGTISGNLVTGSNGGAITQDGALTVSGTSSIDAGSGAITLASAANDFTGAVSVAGGTTQLVDANALTLGALDTGALSVTSTGALNLGSGTIAGHLSATSNGGAISQSGALTVTGTSTLDAATGSITLANAGNDFQGSVGLTGAGLSVRDAEDLTIGALAAAANTDVSLVAGGSLILPVSGIDTGTGDLVLTANGGTLATQGTLSGANVSLQGRDGLTLAHDVNATGTLTLASTGGDITQTAGVLTAATLTGNALGNVTLGSANAIAALGSFSADGFLLRTAGDLTVNGAVAGGAGGVDIGTGGLLKVAAGISGQAIALQGAGISQTAGSIDAGTGQVGLTSSAGITQAGGSITAGTLTGSAMADASLAGANHLLSLGSFDAANLSLTNAQDLVLAGPVTTSGATALTIGGDLAVNGTLDAASISLDVDGAISEGASGNLVTGTLGGQAGGSVTLTRGNHVGTLGNFAAASFALTNAQALTVNGSLGVGTGSIALTTTTGALNMDSALSGGSIALDSAANLMLGKAINATTLSLKSAGSISQTATGLISAGTLSGQSAGATTLNQANAISTLDNFSADGFSLTSTRALTVAGTVDGGASTALAAGGNLRIDGTVNGDATYLSAGGTITEGASGNIVADALTGKASGTVTLGGANHVGTLGNFQAAGFSLHDAQDLRVAGTVDGGASTTLDTAGNLVINGTVKGSSTRLNVTGALSESGSGRIIADTLAGHVTGSASLTGDNAVASLGNLDAAGLSFTDTQALTIAGTVDGGASTALTTKAGGLTINGTLDGTSTSLAIAGGIDQSDQGRITAGTLTGQAGGDVALDGDNRIDTLGSFSARDFALSNGKALAVNGPLTASGGDIALATTAGKLVLNTALSGNTIALDSAGDLALAQAIRGGAVTLASGGKISQTAGGAITADSLSGHSAGSTTLDQANAIGALDDFTANGLTVATNRALTVTGTVDGGGNTTLITGGSLAINGSLTGDSTTLAVSGNVSEGSAGSITTHTLSGHATGAVALTGANRLDTLGGFTAAGFALSNGPSLTVTGPLDGGASLSLTTTRGDLLINGQVRGKATTLVSSGAITEGQGGSIVADTLSGRAGGYTQLGKANSPLANYIGTLGGFSSTAGFSLTNAQTLTLASVGGSGYTVDAGTSSLYLGVTGGDLLQVGKTWLYDGEGAFASTGRIGTSDAPIYVTGTGPQAVALVGIPPAYFYAVNASGNLLPLTGGDSVNVPTSLFTSRAQNANNHTDVYIDPSVISADYRSYGIVPSGILLPADQQACDPEVEDCDE</sequence>
<feature type="chain" id="PRO_5046309156" evidence="4">
    <location>
        <begin position="41"/>
        <end position="3187"/>
    </location>
</feature>
<dbReference type="Pfam" id="PF05860">
    <property type="entry name" value="TPS"/>
    <property type="match status" value="1"/>
</dbReference>
<gene>
    <name evidence="6" type="ORF">J7I44_12610</name>
</gene>
<proteinExistence type="predicted"/>
<keyword evidence="2" id="KW-0964">Secreted</keyword>
<evidence type="ECO:0000256" key="3">
    <source>
        <dbReference type="ARBA" id="ARBA00022729"/>
    </source>
</evidence>
<dbReference type="NCBIfam" id="TIGR01901">
    <property type="entry name" value="adhes_NPXG"/>
    <property type="match status" value="1"/>
</dbReference>
<evidence type="ECO:0000256" key="4">
    <source>
        <dbReference type="SAM" id="SignalP"/>
    </source>
</evidence>
<dbReference type="PANTHER" id="PTHR12338:SF8">
    <property type="entry name" value="HEME_HEMOPEXIN-BINDING PROTEIN"/>
    <property type="match status" value="1"/>
</dbReference>
<evidence type="ECO:0000259" key="5">
    <source>
        <dbReference type="SMART" id="SM00912"/>
    </source>
</evidence>
<dbReference type="RefSeq" id="WP_209621315.1">
    <property type="nucleotide sequence ID" value="NZ_JAGJRS010000022.1"/>
</dbReference>
<dbReference type="InterPro" id="IPR050909">
    <property type="entry name" value="Bact_Autotransporter_VF"/>
</dbReference>
<name>A0ABS4DQ09_9GAMM</name>
<keyword evidence="3 4" id="KW-0732">Signal</keyword>
<keyword evidence="7" id="KW-1185">Reference proteome</keyword>
<dbReference type="Proteomes" id="UP000823790">
    <property type="component" value="Unassembled WGS sequence"/>
</dbReference>
<feature type="signal peptide" evidence="4">
    <location>
        <begin position="1"/>
        <end position="40"/>
    </location>
</feature>
<protein>
    <submittedName>
        <fullName evidence="6">Filamentous hemagglutinin N-terminal domain-containing protein</fullName>
    </submittedName>
</protein>
<evidence type="ECO:0000256" key="2">
    <source>
        <dbReference type="ARBA" id="ARBA00022525"/>
    </source>
</evidence>
<dbReference type="SUPFAM" id="SSF51126">
    <property type="entry name" value="Pectin lyase-like"/>
    <property type="match status" value="1"/>
</dbReference>
<feature type="domain" description="Filamentous haemagglutinin FhaB/tRNA nuclease CdiA-like TPS" evidence="5">
    <location>
        <begin position="46"/>
        <end position="158"/>
    </location>
</feature>
<dbReference type="PANTHER" id="PTHR12338">
    <property type="entry name" value="AUTOTRANSPORTER"/>
    <property type="match status" value="1"/>
</dbReference>
<dbReference type="Gene3D" id="2.160.20.10">
    <property type="entry name" value="Single-stranded right-handed beta-helix, Pectin lyase-like"/>
    <property type="match status" value="1"/>
</dbReference>
<dbReference type="InterPro" id="IPR011050">
    <property type="entry name" value="Pectin_lyase_fold/virulence"/>
</dbReference>
<dbReference type="EMBL" id="JAGJRS010000022">
    <property type="protein sequence ID" value="MBP1475147.1"/>
    <property type="molecule type" value="Genomic_DNA"/>
</dbReference>